<organism evidence="2 3">
    <name type="scientific">Leptospira soteropolitanensis</name>
    <dbReference type="NCBI Taxonomy" id="2950025"/>
    <lineage>
        <taxon>Bacteria</taxon>
        <taxon>Pseudomonadati</taxon>
        <taxon>Spirochaetota</taxon>
        <taxon>Spirochaetia</taxon>
        <taxon>Leptospirales</taxon>
        <taxon>Leptospiraceae</taxon>
        <taxon>Leptospira</taxon>
    </lineage>
</organism>
<dbReference type="RefSeq" id="WP_265353501.1">
    <property type="nucleotide sequence ID" value="NZ_JAMQPM010000018.1"/>
</dbReference>
<feature type="signal peptide" evidence="1">
    <location>
        <begin position="1"/>
        <end position="17"/>
    </location>
</feature>
<dbReference type="EMBL" id="JAMQPM010000018">
    <property type="protein sequence ID" value="MCW7528391.1"/>
    <property type="molecule type" value="Genomic_DNA"/>
</dbReference>
<evidence type="ECO:0000313" key="3">
    <source>
        <dbReference type="Proteomes" id="UP001208912"/>
    </source>
</evidence>
<protein>
    <recommendedName>
        <fullName evidence="4">Outer membrane protein</fullName>
    </recommendedName>
</protein>
<reference evidence="2 3" key="1">
    <citation type="submission" date="2022-06" db="EMBL/GenBank/DDBJ databases">
        <title>Leptospira isolates from biofilms formed at urban environments.</title>
        <authorList>
            <person name="Ribeiro P.S."/>
            <person name="Sousa T."/>
            <person name="Carvalho N."/>
            <person name="Aburjaile F."/>
            <person name="Neves F."/>
            <person name="Oliveira D."/>
            <person name="Blanco L."/>
            <person name="Lima J."/>
            <person name="Costa F."/>
            <person name="Brenig B."/>
            <person name="Soares S."/>
            <person name="Ramos R."/>
            <person name="Goes-Neto A."/>
            <person name="Matiuzzi M."/>
            <person name="Azevedo V."/>
            <person name="Ristow P."/>
        </authorList>
    </citation>
    <scope>NUCLEOTIDE SEQUENCE [LARGE SCALE GENOMIC DNA]</scope>
    <source>
        <strain evidence="2 3">VSF19</strain>
    </source>
</reference>
<accession>A0ABT3MNC8</accession>
<keyword evidence="3" id="KW-1185">Reference proteome</keyword>
<evidence type="ECO:0000256" key="1">
    <source>
        <dbReference type="SAM" id="SignalP"/>
    </source>
</evidence>
<evidence type="ECO:0008006" key="4">
    <source>
        <dbReference type="Google" id="ProtNLM"/>
    </source>
</evidence>
<feature type="chain" id="PRO_5046585955" description="Outer membrane protein" evidence="1">
    <location>
        <begin position="18"/>
        <end position="296"/>
    </location>
</feature>
<keyword evidence="1" id="KW-0732">Signal</keyword>
<comment type="caution">
    <text evidence="2">The sequence shown here is derived from an EMBL/GenBank/DDBJ whole genome shotgun (WGS) entry which is preliminary data.</text>
</comment>
<proteinExistence type="predicted"/>
<sequence>MKKLILILILISSSAHSETNPDQRTKLWTFAFIRNSTYLFPYEKYEFKDTFGGYRNKGNETVNNFEFSFKKRFEDSNFSIYTDFLEFNKRAFSQQFDFYQNNQLVATSSVSIGDYFRSQIRTGFLYNLPTINNFSLIFGTRYIKSELTDTFPLTYSIRFGQKYLGPEIGFEYQSDKYANFFFATRISLFQLYGRICNSYNFTALNTDQGYINVNIKPYSKYIGNEIYIKAGYFFSENVFMTIGLKSIVAKILPDDMRVYSGDSRYDTLQNIEYGLRGDYTKSEAFKSVVIEFGANI</sequence>
<dbReference type="Proteomes" id="UP001208912">
    <property type="component" value="Unassembled WGS sequence"/>
</dbReference>
<name>A0ABT3MNC8_9LEPT</name>
<evidence type="ECO:0000313" key="2">
    <source>
        <dbReference type="EMBL" id="MCW7528391.1"/>
    </source>
</evidence>
<gene>
    <name evidence="2" type="ORF">ND861_18685</name>
</gene>